<reference evidence="2" key="1">
    <citation type="submission" date="2019-08" db="EMBL/GenBank/DDBJ databases">
        <authorList>
            <person name="Kucharzyk K."/>
            <person name="Murdoch R.W."/>
            <person name="Higgins S."/>
            <person name="Loffler F."/>
        </authorList>
    </citation>
    <scope>NUCLEOTIDE SEQUENCE</scope>
</reference>
<gene>
    <name evidence="2" type="ORF">SDC9_88668</name>
</gene>
<dbReference type="InterPro" id="IPR036388">
    <property type="entry name" value="WH-like_DNA-bd_sf"/>
</dbReference>
<evidence type="ECO:0000259" key="1">
    <source>
        <dbReference type="PROSITE" id="PS50043"/>
    </source>
</evidence>
<accession>A0A644ZMK7</accession>
<dbReference type="InterPro" id="IPR000792">
    <property type="entry name" value="Tscrpt_reg_LuxR_C"/>
</dbReference>
<sequence>MLILLSQAYSNGKISEALYISEATTKKHITSILGKLGLESRMEAMLFANNNRTITRAAISRAVKKDRREDGPCELTACGAAANCLR</sequence>
<dbReference type="Gene3D" id="1.10.10.10">
    <property type="entry name" value="Winged helix-like DNA-binding domain superfamily/Winged helix DNA-binding domain"/>
    <property type="match status" value="1"/>
</dbReference>
<name>A0A644ZMK7_9ZZZZ</name>
<dbReference type="GO" id="GO:0003677">
    <property type="term" value="F:DNA binding"/>
    <property type="evidence" value="ECO:0007669"/>
    <property type="project" value="InterPro"/>
</dbReference>
<dbReference type="AlphaFoldDB" id="A0A644ZMK7"/>
<dbReference type="Pfam" id="PF00196">
    <property type="entry name" value="GerE"/>
    <property type="match status" value="1"/>
</dbReference>
<dbReference type="GO" id="GO:0006355">
    <property type="term" value="P:regulation of DNA-templated transcription"/>
    <property type="evidence" value="ECO:0007669"/>
    <property type="project" value="InterPro"/>
</dbReference>
<proteinExistence type="predicted"/>
<dbReference type="SMART" id="SM00421">
    <property type="entry name" value="HTH_LUXR"/>
    <property type="match status" value="1"/>
</dbReference>
<comment type="caution">
    <text evidence="2">The sequence shown here is derived from an EMBL/GenBank/DDBJ whole genome shotgun (WGS) entry which is preliminary data.</text>
</comment>
<evidence type="ECO:0000313" key="2">
    <source>
        <dbReference type="EMBL" id="MPM42006.1"/>
    </source>
</evidence>
<feature type="domain" description="HTH luxR-type" evidence="1">
    <location>
        <begin position="1"/>
        <end position="52"/>
    </location>
</feature>
<organism evidence="2">
    <name type="scientific">bioreactor metagenome</name>
    <dbReference type="NCBI Taxonomy" id="1076179"/>
    <lineage>
        <taxon>unclassified sequences</taxon>
        <taxon>metagenomes</taxon>
        <taxon>ecological metagenomes</taxon>
    </lineage>
</organism>
<dbReference type="InterPro" id="IPR016032">
    <property type="entry name" value="Sig_transdc_resp-reg_C-effctor"/>
</dbReference>
<dbReference type="EMBL" id="VSSQ01009571">
    <property type="protein sequence ID" value="MPM42006.1"/>
    <property type="molecule type" value="Genomic_DNA"/>
</dbReference>
<dbReference type="PROSITE" id="PS50043">
    <property type="entry name" value="HTH_LUXR_2"/>
    <property type="match status" value="1"/>
</dbReference>
<protein>
    <recommendedName>
        <fullName evidence="1">HTH luxR-type domain-containing protein</fullName>
    </recommendedName>
</protein>
<dbReference type="SUPFAM" id="SSF46894">
    <property type="entry name" value="C-terminal effector domain of the bipartite response regulators"/>
    <property type="match status" value="1"/>
</dbReference>